<feature type="domain" description="DUF397" evidence="1">
    <location>
        <begin position="3"/>
        <end position="48"/>
    </location>
</feature>
<keyword evidence="3" id="KW-1185">Reference proteome</keyword>
<organism evidence="2 3">
    <name type="scientific">Lentzea alba</name>
    <dbReference type="NCBI Taxonomy" id="2714351"/>
    <lineage>
        <taxon>Bacteria</taxon>
        <taxon>Bacillati</taxon>
        <taxon>Actinomycetota</taxon>
        <taxon>Actinomycetes</taxon>
        <taxon>Pseudonocardiales</taxon>
        <taxon>Pseudonocardiaceae</taxon>
        <taxon>Lentzea</taxon>
    </lineage>
</organism>
<dbReference type="InterPro" id="IPR007278">
    <property type="entry name" value="DUF397"/>
</dbReference>
<name>A0A7C9RX60_9PSEU</name>
<dbReference type="EMBL" id="JAAMPJ010000017">
    <property type="protein sequence ID" value="NGY65691.1"/>
    <property type="molecule type" value="Genomic_DNA"/>
</dbReference>
<reference evidence="2 3" key="1">
    <citation type="submission" date="2020-03" db="EMBL/GenBank/DDBJ databases">
        <title>Isolation and identification of active actinomycetes.</title>
        <authorList>
            <person name="Sun X."/>
        </authorList>
    </citation>
    <scope>NUCLEOTIDE SEQUENCE [LARGE SCALE GENOMIC DNA]</scope>
    <source>
        <strain evidence="2 3">NEAU-D13</strain>
    </source>
</reference>
<dbReference type="AlphaFoldDB" id="A0A7C9RX60"/>
<protein>
    <submittedName>
        <fullName evidence="2">DUF397 domain-containing protein</fullName>
    </submittedName>
</protein>
<dbReference type="Proteomes" id="UP000481360">
    <property type="component" value="Unassembled WGS sequence"/>
</dbReference>
<dbReference type="Pfam" id="PF04149">
    <property type="entry name" value="DUF397"/>
    <property type="match status" value="1"/>
</dbReference>
<evidence type="ECO:0000313" key="2">
    <source>
        <dbReference type="EMBL" id="NGY65691.1"/>
    </source>
</evidence>
<comment type="caution">
    <text evidence="2">The sequence shown here is derived from an EMBL/GenBank/DDBJ whole genome shotgun (WGS) entry which is preliminary data.</text>
</comment>
<proteinExistence type="predicted"/>
<accession>A0A7C9RX60</accession>
<dbReference type="RefSeq" id="WP_166054675.1">
    <property type="nucleotide sequence ID" value="NZ_JAAMPJ010000017.1"/>
</dbReference>
<gene>
    <name evidence="2" type="ORF">G7043_43065</name>
</gene>
<sequence>MTVWRKSSYSGDGDNCVEVGRGVGIRDSKAPTTHLQVSADAWSALLKLVVSRPRP</sequence>
<evidence type="ECO:0000259" key="1">
    <source>
        <dbReference type="Pfam" id="PF04149"/>
    </source>
</evidence>
<evidence type="ECO:0000313" key="3">
    <source>
        <dbReference type="Proteomes" id="UP000481360"/>
    </source>
</evidence>